<feature type="transmembrane region" description="Helical" evidence="9">
    <location>
        <begin position="6"/>
        <end position="26"/>
    </location>
</feature>
<protein>
    <submittedName>
        <fullName evidence="12">Uncharacterized protein</fullName>
    </submittedName>
</protein>
<dbReference type="GO" id="GO:0046872">
    <property type="term" value="F:metal ion binding"/>
    <property type="evidence" value="ECO:0007669"/>
    <property type="project" value="UniProtKB-KW"/>
</dbReference>
<keyword evidence="6" id="KW-0378">Hydrolase</keyword>
<dbReference type="PROSITE" id="PS51885">
    <property type="entry name" value="NEPRILYSIN"/>
    <property type="match status" value="1"/>
</dbReference>
<feature type="domain" description="Peptidase M13 C-terminal" evidence="10">
    <location>
        <begin position="129"/>
        <end position="328"/>
    </location>
</feature>
<evidence type="ECO:0000256" key="7">
    <source>
        <dbReference type="ARBA" id="ARBA00022833"/>
    </source>
</evidence>
<dbReference type="GO" id="GO:0016485">
    <property type="term" value="P:protein processing"/>
    <property type="evidence" value="ECO:0007669"/>
    <property type="project" value="TreeGrafter"/>
</dbReference>
<proteinExistence type="inferred from homology"/>
<keyword evidence="13" id="KW-1185">Reference proteome</keyword>
<evidence type="ECO:0000256" key="6">
    <source>
        <dbReference type="ARBA" id="ARBA00022801"/>
    </source>
</evidence>
<dbReference type="InterPro" id="IPR024079">
    <property type="entry name" value="MetalloPept_cat_dom_sf"/>
</dbReference>
<keyword evidence="7" id="KW-0862">Zinc</keyword>
<dbReference type="GO" id="GO:0004222">
    <property type="term" value="F:metalloendopeptidase activity"/>
    <property type="evidence" value="ECO:0007669"/>
    <property type="project" value="InterPro"/>
</dbReference>
<dbReference type="Proteomes" id="UP000801492">
    <property type="component" value="Unassembled WGS sequence"/>
</dbReference>
<keyword evidence="9" id="KW-1133">Transmembrane helix</keyword>
<dbReference type="EMBL" id="VTPC01000631">
    <property type="protein sequence ID" value="KAF2904978.1"/>
    <property type="molecule type" value="Genomic_DNA"/>
</dbReference>
<dbReference type="InterPro" id="IPR018497">
    <property type="entry name" value="Peptidase_M13_C"/>
</dbReference>
<keyword evidence="9" id="KW-0472">Membrane</keyword>
<name>A0A8K0GPG3_IGNLU</name>
<dbReference type="CDD" id="cd08662">
    <property type="entry name" value="M13"/>
    <property type="match status" value="1"/>
</dbReference>
<reference evidence="12" key="1">
    <citation type="submission" date="2019-08" db="EMBL/GenBank/DDBJ databases">
        <title>The genome of the North American firefly Photinus pyralis.</title>
        <authorList>
            <consortium name="Photinus pyralis genome working group"/>
            <person name="Fallon T.R."/>
            <person name="Sander Lower S.E."/>
            <person name="Weng J.-K."/>
        </authorList>
    </citation>
    <scope>NUCLEOTIDE SEQUENCE</scope>
    <source>
        <strain evidence="12">TRF0915ILg1</strain>
        <tissue evidence="12">Whole body</tissue>
    </source>
</reference>
<comment type="similarity">
    <text evidence="3">Belongs to the peptidase M13 family.</text>
</comment>
<keyword evidence="8" id="KW-0482">Metalloprotease</keyword>
<comment type="subcellular location">
    <subcellularLocation>
        <location evidence="2">Cell membrane</location>
        <topology evidence="2">Single-pass type II membrane protein</topology>
    </subcellularLocation>
</comment>
<dbReference type="Pfam" id="PF01431">
    <property type="entry name" value="Peptidase_M13"/>
    <property type="match status" value="1"/>
</dbReference>
<evidence type="ECO:0000256" key="5">
    <source>
        <dbReference type="ARBA" id="ARBA00022723"/>
    </source>
</evidence>
<evidence type="ECO:0000313" key="13">
    <source>
        <dbReference type="Proteomes" id="UP000801492"/>
    </source>
</evidence>
<accession>A0A8K0GPG3</accession>
<dbReference type="OrthoDB" id="6475849at2759"/>
<organism evidence="12 13">
    <name type="scientific">Ignelater luminosus</name>
    <name type="common">Cucubano</name>
    <name type="synonym">Pyrophorus luminosus</name>
    <dbReference type="NCBI Taxonomy" id="2038154"/>
    <lineage>
        <taxon>Eukaryota</taxon>
        <taxon>Metazoa</taxon>
        <taxon>Ecdysozoa</taxon>
        <taxon>Arthropoda</taxon>
        <taxon>Hexapoda</taxon>
        <taxon>Insecta</taxon>
        <taxon>Pterygota</taxon>
        <taxon>Neoptera</taxon>
        <taxon>Endopterygota</taxon>
        <taxon>Coleoptera</taxon>
        <taxon>Polyphaga</taxon>
        <taxon>Elateriformia</taxon>
        <taxon>Elateroidea</taxon>
        <taxon>Elateridae</taxon>
        <taxon>Agrypninae</taxon>
        <taxon>Pyrophorini</taxon>
        <taxon>Ignelater</taxon>
    </lineage>
</organism>
<evidence type="ECO:0000256" key="1">
    <source>
        <dbReference type="ARBA" id="ARBA00001947"/>
    </source>
</evidence>
<dbReference type="InterPro" id="IPR008753">
    <property type="entry name" value="Peptidase_M13_N"/>
</dbReference>
<dbReference type="AlphaFoldDB" id="A0A8K0GPG3"/>
<sequence length="328" mass="38743">MTISTYFYFICFSLPYVVNTMYFYYFNKINVGNALKIVEYLKKSLRRVILDLDWMDSNTKAIALKKLNKMQIAIEDYGKAKIENYYKNLKINPGMYFRNVLQIYKKTRNKYYRRLLNKKDWMEDITKSASYLHTENRIFVPVTIPQWPFFKSSSPMYHNFGSLGWIVGSEIINGFDTTGRNFDDDGNVSLWWSEDTENLFNAHKQCIINQYRNQSKHLDKNVSDALTTETHIKYSLGIKLAYSAYYNWLKTHEVKPLINSRYSPRQQFWISAATIFCPATQSFKYLGTDSYHFNKYTRVIGPFRDLEEFSAAFNCPKGSKMNPVKKCQ</sequence>
<dbReference type="PANTHER" id="PTHR11733:SF224">
    <property type="entry name" value="NEPRILYSIN-2"/>
    <property type="match status" value="1"/>
</dbReference>
<dbReference type="Gene3D" id="3.40.390.10">
    <property type="entry name" value="Collagenase (Catalytic Domain)"/>
    <property type="match status" value="1"/>
</dbReference>
<comment type="caution">
    <text evidence="12">The sequence shown here is derived from an EMBL/GenBank/DDBJ whole genome shotgun (WGS) entry which is preliminary data.</text>
</comment>
<dbReference type="SUPFAM" id="SSF55486">
    <property type="entry name" value="Metalloproteases ('zincins'), catalytic domain"/>
    <property type="match status" value="1"/>
</dbReference>
<evidence type="ECO:0000259" key="10">
    <source>
        <dbReference type="Pfam" id="PF01431"/>
    </source>
</evidence>
<keyword evidence="5" id="KW-0479">Metal-binding</keyword>
<evidence type="ECO:0000256" key="4">
    <source>
        <dbReference type="ARBA" id="ARBA00022670"/>
    </source>
</evidence>
<keyword evidence="9" id="KW-0812">Transmembrane</keyword>
<evidence type="ECO:0000256" key="2">
    <source>
        <dbReference type="ARBA" id="ARBA00004401"/>
    </source>
</evidence>
<evidence type="ECO:0000256" key="9">
    <source>
        <dbReference type="SAM" id="Phobius"/>
    </source>
</evidence>
<evidence type="ECO:0000259" key="11">
    <source>
        <dbReference type="Pfam" id="PF05649"/>
    </source>
</evidence>
<feature type="domain" description="Peptidase M13 N-terminal" evidence="11">
    <location>
        <begin position="14"/>
        <end position="74"/>
    </location>
</feature>
<evidence type="ECO:0000256" key="3">
    <source>
        <dbReference type="ARBA" id="ARBA00007357"/>
    </source>
</evidence>
<dbReference type="GO" id="GO:0005886">
    <property type="term" value="C:plasma membrane"/>
    <property type="evidence" value="ECO:0007669"/>
    <property type="project" value="UniProtKB-SubCell"/>
</dbReference>
<keyword evidence="4" id="KW-0645">Protease</keyword>
<comment type="cofactor">
    <cofactor evidence="1">
        <name>Zn(2+)</name>
        <dbReference type="ChEBI" id="CHEBI:29105"/>
    </cofactor>
</comment>
<dbReference type="Pfam" id="PF05649">
    <property type="entry name" value="Peptidase_M13_N"/>
    <property type="match status" value="1"/>
</dbReference>
<evidence type="ECO:0000256" key="8">
    <source>
        <dbReference type="ARBA" id="ARBA00023049"/>
    </source>
</evidence>
<gene>
    <name evidence="12" type="ORF">ILUMI_01200</name>
</gene>
<evidence type="ECO:0000313" key="12">
    <source>
        <dbReference type="EMBL" id="KAF2904978.1"/>
    </source>
</evidence>
<dbReference type="PANTHER" id="PTHR11733">
    <property type="entry name" value="ZINC METALLOPROTEASE FAMILY M13 NEPRILYSIN-RELATED"/>
    <property type="match status" value="1"/>
</dbReference>
<dbReference type="InterPro" id="IPR000718">
    <property type="entry name" value="Peptidase_M13"/>
</dbReference>